<dbReference type="KEGG" id="ace:Acel_1467"/>
<dbReference type="PANTHER" id="PTHR40763">
    <property type="entry name" value="MEMBRANE PROTEIN-RELATED"/>
    <property type="match status" value="1"/>
</dbReference>
<keyword evidence="2" id="KW-1133">Transmembrane helix</keyword>
<reference evidence="4 5" key="1">
    <citation type="journal article" date="2009" name="Genome Res.">
        <title>Complete genome of the cellulolytic thermophile Acidothermus cellulolyticus 11B provides insights into its ecophysiological and evolutionary adaptations.</title>
        <authorList>
            <person name="Barabote R.D."/>
            <person name="Xie G."/>
            <person name="Leu D.H."/>
            <person name="Normand P."/>
            <person name="Necsulea A."/>
            <person name="Daubin V."/>
            <person name="Medigue C."/>
            <person name="Adney W.S."/>
            <person name="Xu X.C."/>
            <person name="Lapidus A."/>
            <person name="Parales R.E."/>
            <person name="Detter C."/>
            <person name="Pujic P."/>
            <person name="Bruce D."/>
            <person name="Lavire C."/>
            <person name="Challacombe J.F."/>
            <person name="Brettin T.S."/>
            <person name="Berry A.M."/>
        </authorList>
    </citation>
    <scope>NUCLEOTIDE SEQUENCE [LARGE SCALE GENOMIC DNA]</scope>
    <source>
        <strain evidence="5">ATCC 43068 / DSM 8971 / 11B</strain>
    </source>
</reference>
<dbReference type="InParanoid" id="A0LUX9"/>
<gene>
    <name evidence="4" type="ordered locus">Acel_1467</name>
</gene>
<dbReference type="Pfam" id="PF08044">
    <property type="entry name" value="DUF1707"/>
    <property type="match status" value="1"/>
</dbReference>
<dbReference type="STRING" id="351607.Acel_1467"/>
<dbReference type="InterPro" id="IPR012551">
    <property type="entry name" value="DUF1707_SHOCT-like"/>
</dbReference>
<dbReference type="PANTHER" id="PTHR40763:SF4">
    <property type="entry name" value="DUF1707 DOMAIN-CONTAINING PROTEIN"/>
    <property type="match status" value="1"/>
</dbReference>
<dbReference type="eggNOG" id="ENOG50339YM">
    <property type="taxonomic scope" value="Bacteria"/>
</dbReference>
<keyword evidence="5" id="KW-1185">Reference proteome</keyword>
<dbReference type="HOGENOM" id="CLU_102484_5_1_11"/>
<evidence type="ECO:0000256" key="1">
    <source>
        <dbReference type="SAM" id="MobiDB-lite"/>
    </source>
</evidence>
<keyword evidence="2" id="KW-0812">Transmembrane</keyword>
<keyword evidence="2" id="KW-0472">Membrane</keyword>
<evidence type="ECO:0000313" key="4">
    <source>
        <dbReference type="EMBL" id="ABK53239.1"/>
    </source>
</evidence>
<accession>A0LUX9</accession>
<feature type="region of interest" description="Disordered" evidence="1">
    <location>
        <begin position="117"/>
        <end position="144"/>
    </location>
</feature>
<dbReference type="OrthoDB" id="3534574at2"/>
<dbReference type="EMBL" id="CP000481">
    <property type="protein sequence ID" value="ABK53239.1"/>
    <property type="molecule type" value="Genomic_DNA"/>
</dbReference>
<evidence type="ECO:0000313" key="5">
    <source>
        <dbReference type="Proteomes" id="UP000008221"/>
    </source>
</evidence>
<feature type="transmembrane region" description="Helical" evidence="2">
    <location>
        <begin position="73"/>
        <end position="92"/>
    </location>
</feature>
<dbReference type="AlphaFoldDB" id="A0LUX9"/>
<protein>
    <recommendedName>
        <fullName evidence="3">DUF1707 domain-containing protein</fullName>
    </recommendedName>
</protein>
<organism evidence="4 5">
    <name type="scientific">Acidothermus cellulolyticus (strain ATCC 43068 / DSM 8971 / 11B)</name>
    <dbReference type="NCBI Taxonomy" id="351607"/>
    <lineage>
        <taxon>Bacteria</taxon>
        <taxon>Bacillati</taxon>
        <taxon>Actinomycetota</taxon>
        <taxon>Actinomycetes</taxon>
        <taxon>Acidothermales</taxon>
        <taxon>Acidothermaceae</taxon>
        <taxon>Acidothermus</taxon>
    </lineage>
</organism>
<proteinExistence type="predicted"/>
<evidence type="ECO:0000256" key="2">
    <source>
        <dbReference type="SAM" id="Phobius"/>
    </source>
</evidence>
<sequence length="144" mass="15612">MANSGYLRIGDAERDQAIELLGRHFADGRLTQEEYEERLSAALRARTRADLTALFSDLPQLPPAVPAVRPRRIMPWLIPVACCLLLALALLVAVDHGIAPFLVVLGAFVVIGGGRRRGRRASSGGWPPRHDVESPGGWRRGGAS</sequence>
<name>A0LUX9_ACIC1</name>
<feature type="transmembrane region" description="Helical" evidence="2">
    <location>
        <begin position="98"/>
        <end position="114"/>
    </location>
</feature>
<evidence type="ECO:0000259" key="3">
    <source>
        <dbReference type="Pfam" id="PF08044"/>
    </source>
</evidence>
<feature type="domain" description="DUF1707" evidence="3">
    <location>
        <begin position="7"/>
        <end position="59"/>
    </location>
</feature>
<dbReference type="Proteomes" id="UP000008221">
    <property type="component" value="Chromosome"/>
</dbReference>